<dbReference type="Gene3D" id="3.40.50.1010">
    <property type="entry name" value="5'-nuclease"/>
    <property type="match status" value="1"/>
</dbReference>
<feature type="compositionally biased region" description="Polar residues" evidence="6">
    <location>
        <begin position="852"/>
        <end position="865"/>
    </location>
</feature>
<protein>
    <recommendedName>
        <fullName evidence="7">PIN domain-containing protein</fullName>
    </recommendedName>
</protein>
<feature type="compositionally biased region" description="Low complexity" evidence="6">
    <location>
        <begin position="211"/>
        <end position="236"/>
    </location>
</feature>
<dbReference type="PANTHER" id="PTHR15696">
    <property type="entry name" value="SMG-7 SUPPRESSOR WITH MORPHOLOGICAL EFFECT ON GENITALIA PROTEIN 7"/>
    <property type="match status" value="1"/>
</dbReference>
<feature type="compositionally biased region" description="Basic and acidic residues" evidence="6">
    <location>
        <begin position="181"/>
        <end position="196"/>
    </location>
</feature>
<feature type="compositionally biased region" description="Basic and acidic residues" evidence="6">
    <location>
        <begin position="412"/>
        <end position="424"/>
    </location>
</feature>
<evidence type="ECO:0000256" key="5">
    <source>
        <dbReference type="ARBA" id="ARBA00023242"/>
    </source>
</evidence>
<feature type="compositionally biased region" description="Basic and acidic residues" evidence="6">
    <location>
        <begin position="357"/>
        <end position="366"/>
    </location>
</feature>
<evidence type="ECO:0000256" key="6">
    <source>
        <dbReference type="SAM" id="MobiDB-lite"/>
    </source>
</evidence>
<feature type="compositionally biased region" description="Basic and acidic residues" evidence="6">
    <location>
        <begin position="633"/>
        <end position="680"/>
    </location>
</feature>
<name>A0A7M7JUM0_VARDE</name>
<evidence type="ECO:0000256" key="2">
    <source>
        <dbReference type="ARBA" id="ARBA00004496"/>
    </source>
</evidence>
<dbReference type="GO" id="GO:0005697">
    <property type="term" value="C:telomerase holoenzyme complex"/>
    <property type="evidence" value="ECO:0007669"/>
    <property type="project" value="TreeGrafter"/>
</dbReference>
<dbReference type="PANTHER" id="PTHR15696:SF0">
    <property type="entry name" value="TELOMERASE-BINDING PROTEIN EST1A"/>
    <property type="match status" value="1"/>
</dbReference>
<feature type="region of interest" description="Disordered" evidence="6">
    <location>
        <begin position="497"/>
        <end position="525"/>
    </location>
</feature>
<dbReference type="GO" id="GO:0005737">
    <property type="term" value="C:cytoplasm"/>
    <property type="evidence" value="ECO:0007669"/>
    <property type="project" value="UniProtKB-SubCell"/>
</dbReference>
<dbReference type="EnsemblMetazoa" id="XM_022800583">
    <property type="protein sequence ID" value="XP_022656318"/>
    <property type="gene ID" value="LOC111248373"/>
</dbReference>
<dbReference type="RefSeq" id="XP_022656317.1">
    <property type="nucleotide sequence ID" value="XM_022800582.1"/>
</dbReference>
<dbReference type="Pfam" id="PF10374">
    <property type="entry name" value="EST1"/>
    <property type="match status" value="1"/>
</dbReference>
<feature type="compositionally biased region" description="Polar residues" evidence="6">
    <location>
        <begin position="1143"/>
        <end position="1154"/>
    </location>
</feature>
<feature type="compositionally biased region" description="Low complexity" evidence="6">
    <location>
        <begin position="816"/>
        <end position="851"/>
    </location>
</feature>
<feature type="compositionally biased region" description="Basic and acidic residues" evidence="6">
    <location>
        <begin position="943"/>
        <end position="957"/>
    </location>
</feature>
<keyword evidence="3" id="KW-0963">Cytoplasm</keyword>
<dbReference type="SUPFAM" id="SSF48452">
    <property type="entry name" value="TPR-like"/>
    <property type="match status" value="1"/>
</dbReference>
<feature type="compositionally biased region" description="Basic and acidic residues" evidence="6">
    <location>
        <begin position="137"/>
        <end position="152"/>
    </location>
</feature>
<organism evidence="8 9">
    <name type="scientific">Varroa destructor</name>
    <name type="common">Honeybee mite</name>
    <dbReference type="NCBI Taxonomy" id="109461"/>
    <lineage>
        <taxon>Eukaryota</taxon>
        <taxon>Metazoa</taxon>
        <taxon>Ecdysozoa</taxon>
        <taxon>Arthropoda</taxon>
        <taxon>Chelicerata</taxon>
        <taxon>Arachnida</taxon>
        <taxon>Acari</taxon>
        <taxon>Parasitiformes</taxon>
        <taxon>Mesostigmata</taxon>
        <taxon>Gamasina</taxon>
        <taxon>Dermanyssoidea</taxon>
        <taxon>Varroidae</taxon>
        <taxon>Varroa</taxon>
    </lineage>
</organism>
<feature type="compositionally biased region" description="Polar residues" evidence="6">
    <location>
        <begin position="579"/>
        <end position="588"/>
    </location>
</feature>
<dbReference type="Pfam" id="PF10373">
    <property type="entry name" value="EST1_DNA_bind"/>
    <property type="match status" value="1"/>
</dbReference>
<dbReference type="Proteomes" id="UP000594260">
    <property type="component" value="Unplaced"/>
</dbReference>
<dbReference type="OrthoDB" id="2017974at2759"/>
<dbReference type="Pfam" id="PF13638">
    <property type="entry name" value="PIN_4"/>
    <property type="match status" value="1"/>
</dbReference>
<feature type="compositionally biased region" description="Basic and acidic residues" evidence="6">
    <location>
        <begin position="869"/>
        <end position="879"/>
    </location>
</feature>
<reference evidence="8" key="1">
    <citation type="submission" date="2021-01" db="UniProtKB">
        <authorList>
            <consortium name="EnsemblMetazoa"/>
        </authorList>
    </citation>
    <scope>IDENTIFICATION</scope>
</reference>
<dbReference type="KEGG" id="vde:111248373"/>
<dbReference type="Gene3D" id="1.25.40.10">
    <property type="entry name" value="Tetratricopeptide repeat domain"/>
    <property type="match status" value="1"/>
</dbReference>
<dbReference type="CTD" id="23293"/>
<dbReference type="EnsemblMetazoa" id="XM_022800584">
    <property type="protein sequence ID" value="XP_022656319"/>
    <property type="gene ID" value="LOC111248373"/>
</dbReference>
<keyword evidence="9" id="KW-1185">Reference proteome</keyword>
<dbReference type="InterPro" id="IPR011990">
    <property type="entry name" value="TPR-like_helical_dom_sf"/>
</dbReference>
<feature type="compositionally biased region" description="Low complexity" evidence="6">
    <location>
        <begin position="703"/>
        <end position="717"/>
    </location>
</feature>
<dbReference type="InterPro" id="IPR018834">
    <property type="entry name" value="DNA/RNA-bd_Est1-type"/>
</dbReference>
<accession>A0A7M7JUM0</accession>
<evidence type="ECO:0000256" key="1">
    <source>
        <dbReference type="ARBA" id="ARBA00004123"/>
    </source>
</evidence>
<feature type="compositionally biased region" description="Basic and acidic residues" evidence="6">
    <location>
        <begin position="718"/>
        <end position="735"/>
    </location>
</feature>
<evidence type="ECO:0000259" key="7">
    <source>
        <dbReference type="SMART" id="SM00670"/>
    </source>
</evidence>
<dbReference type="RefSeq" id="XP_022656319.1">
    <property type="nucleotide sequence ID" value="XM_022800584.1"/>
</dbReference>
<feature type="compositionally biased region" description="Acidic residues" evidence="6">
    <location>
        <begin position="367"/>
        <end position="383"/>
    </location>
</feature>
<feature type="compositionally biased region" description="Basic and acidic residues" evidence="6">
    <location>
        <begin position="964"/>
        <end position="976"/>
    </location>
</feature>
<dbReference type="GO" id="GO:0000184">
    <property type="term" value="P:nuclear-transcribed mRNA catabolic process, nonsense-mediated decay"/>
    <property type="evidence" value="ECO:0007669"/>
    <property type="project" value="UniProtKB-KW"/>
</dbReference>
<dbReference type="SMART" id="SM00670">
    <property type="entry name" value="PINc"/>
    <property type="match status" value="1"/>
</dbReference>
<feature type="compositionally biased region" description="Low complexity" evidence="6">
    <location>
        <begin position="441"/>
        <end position="453"/>
    </location>
</feature>
<evidence type="ECO:0000256" key="4">
    <source>
        <dbReference type="ARBA" id="ARBA00023161"/>
    </source>
</evidence>
<dbReference type="GO" id="GO:0070034">
    <property type="term" value="F:telomerase RNA binding"/>
    <property type="evidence" value="ECO:0007669"/>
    <property type="project" value="TreeGrafter"/>
</dbReference>
<feature type="region of interest" description="Disordered" evidence="6">
    <location>
        <begin position="1650"/>
        <end position="1675"/>
    </location>
</feature>
<feature type="compositionally biased region" description="Low complexity" evidence="6">
    <location>
        <begin position="599"/>
        <end position="611"/>
    </location>
</feature>
<dbReference type="InterPro" id="IPR019458">
    <property type="entry name" value="Est1-like_N"/>
</dbReference>
<evidence type="ECO:0000313" key="8">
    <source>
        <dbReference type="EnsemblMetazoa" id="XP_022656317"/>
    </source>
</evidence>
<sequence>MSIMGDSTEPDGGGTSGGTGRRRRNTKQDRALYQPGKGLGGGSRGSPAPSTGSNQGDRGDPMDAVQQKLQEMSMRGPPFPSMRRGGRGGRGQGELWRPEKLDNSSNNNHNNRTGGNDSSNNRGGGGGGGGGQQNESTRWKSDRRVSPSDRWRSNGNDESSRTLRGSIKDLTAGTGNGNDGAGDRGDRSVERARRDSNCSQMSVASSGGPGNSSNGRVSSNWRGRNVAGRNGQNRQQQDNRRAGGGRNPNNNNNNSVGREDDSGRGPGQDEELSWQKQGVVPPRGNVSGRQLWVDESSEKNDYKAGGSWRSGSQGDNATGRQGEKSCTGSNGNDVNGSDGGKGRRRDSRRERRSRGRGPLERRRPDDLLDDDTPDQDEEEDPQDADPSHDEAAATEKPLSTAASAEEESFSIQDDRKVASQEIQEKPNGSESHEQLQESAPKQTETGTQKTQEQSNQLEVALCDANASADPTGEKQVPLQFVDPEDDDDNELISLQLPGEQENGPVARLDWTECPTPPPLEELESHQEEIQPVYQMDRECGDRNGRNMSPITRASMVHRGYDDFAGRGNAASYEVDRPHSTQMAQSSDSWIGGRRRLDSDASSSFSQYSGRSYNQPGGGRRDRRMSERSAGGGRYDRGSRRDSPSSSRRSPDFNRDRGDKRDWNRERAESRNSHQSGDQKRYGGFQADTLPPRFLKQREEEMRLQQQQLDRQMLIEQMQRQKREEKEARERQRKEQVQLLQRQRDQQQIAARERASEQQTSRTKPVEVENWRRRDHLSANSQKAKDNVGNDKGDRPQASSASTSPRTMPAVDRHIRNNNNNISNHSSNKSNAAGHNNNAGNSNGASGGRNLNTNWRSSASGSNMAGSRNPPRDPLPREIWTRNSAAPASAMEKRGSGGTNQRDDRHRDNRRGDGKDSRLGFDRDSDKNCDSSNSRDGGRGSVKHGRDMKDFQDRDYKDAGGGQRNAKEIDQRQRDIKGAGGGSNKPLMSVRPVPQVREDARERGGGIHRNLKGAAEKNLAEGADLEKELAANLVDAVKVGGGVKRLTELRAKIQRRYEHIILHDPRYSTEKNVEQMLWKSVYHQVIEGLRRECVDHGGSRASIEIRGEICAIVEEGLTFYESLLEGMQELHGFRLDQSSHTSLGDSYAGDSNGSRGSKHGPPNSTPVKILLVSAQKMLISLGDLCRYREQALESANFARARDFYLRAQQLAPKNGKPYNQLALLAVYSRRKLDAVYYYMRSLAASNPFLSAKESLTTLFDEVRKSCEAIDRQRKIQKGLQDNTRTKAHMALPELARCEIWIRPDGSSWQRRGDSELEQKLELLEEINALSDFDLTKRFTLSFLHVHGKLFSKIGMEHFGETAAQMLLELRTLLRRPQTPGAGARFLQLLAICMFSIANNSLKSMHTATLASNARSLMQELSVQVAMSLVAHIMEFCTERIEEHLRCRTSKDPGCYETAKRDEEHLPVDEQINYPLLPPDVEELLSVLKVWTDWMSGTKMLWCPPPNPCEFATHTKCGDIWSSLAELLTALMRADSAHVGQMAPEFTTCRTLAQSMEVLLPEDSALAGFVPLLGSPVDTFFAAPVPASQIGALRTALRISRLHFFGDYLCGLTPSPYLHFDVRRSAYGSLLPEAGDDGGQTEELIAGADDIGLDEEDDEPAYESQTGSDDPSDDDAVVALEGDDQLGQAGVAGGSGEMEKLRRKKHLLQKRVKRHNRVQAYIERVLHSSRVGTTILEIRPRFLIPDTNCLVDHLDKVRALVACKTYSIYIPIIVVSELDGLARGCMSNARTHQTPAHAARVTTFAREALGYLENRFTRREPKLRTITSRGNLIDSISFRTEVGNDLAGVTNDDLILSCAVSLGKSSASGGELNGGLSLVGGSQTSGAGHSLQPGETEAPLRLFREAVLLTEDRNLAVKAMAHNVPVRDIVSFVRWAQLPPVDEDI</sequence>
<evidence type="ECO:0000313" key="9">
    <source>
        <dbReference type="Proteomes" id="UP000594260"/>
    </source>
</evidence>
<feature type="region of interest" description="Disordered" evidence="6">
    <location>
        <begin position="561"/>
        <end position="988"/>
    </location>
</feature>
<feature type="compositionally biased region" description="Acidic residues" evidence="6">
    <location>
        <begin position="1650"/>
        <end position="1659"/>
    </location>
</feature>
<dbReference type="InParanoid" id="A0A7M7JUM0"/>
<feature type="region of interest" description="Disordered" evidence="6">
    <location>
        <begin position="1"/>
        <end position="473"/>
    </location>
</feature>
<dbReference type="EnsemblMetazoa" id="XM_022800586">
    <property type="protein sequence ID" value="XP_022656321"/>
    <property type="gene ID" value="LOC111248373"/>
</dbReference>
<dbReference type="GeneID" id="111248373"/>
<feature type="compositionally biased region" description="Basic and acidic residues" evidence="6">
    <location>
        <begin position="782"/>
        <end position="794"/>
    </location>
</feature>
<dbReference type="GO" id="GO:0042162">
    <property type="term" value="F:telomeric DNA binding"/>
    <property type="evidence" value="ECO:0007669"/>
    <property type="project" value="TreeGrafter"/>
</dbReference>
<feature type="compositionally biased region" description="Low complexity" evidence="6">
    <location>
        <begin position="103"/>
        <end position="121"/>
    </location>
</feature>
<proteinExistence type="predicted"/>
<feature type="compositionally biased region" description="Gly residues" evidence="6">
    <location>
        <begin position="122"/>
        <end position="132"/>
    </location>
</feature>
<feature type="compositionally biased region" description="Polar residues" evidence="6">
    <location>
        <begin position="796"/>
        <end position="805"/>
    </location>
</feature>
<feature type="compositionally biased region" description="Basic and acidic residues" evidence="6">
    <location>
        <begin position="890"/>
        <end position="928"/>
    </location>
</feature>
<dbReference type="SUPFAM" id="SSF88723">
    <property type="entry name" value="PIN domain-like"/>
    <property type="match status" value="1"/>
</dbReference>
<dbReference type="RefSeq" id="XP_022656321.1">
    <property type="nucleotide sequence ID" value="XM_022800586.1"/>
</dbReference>
<feature type="compositionally biased region" description="Low complexity" evidence="6">
    <location>
        <begin position="247"/>
        <end position="256"/>
    </location>
</feature>
<dbReference type="EnsemblMetazoa" id="XM_022800582">
    <property type="protein sequence ID" value="XP_022656317"/>
    <property type="gene ID" value="LOC111248373"/>
</dbReference>
<keyword evidence="4" id="KW-0866">Nonsense-mediated mRNA decay</keyword>
<dbReference type="RefSeq" id="XP_022656320.1">
    <property type="nucleotide sequence ID" value="XM_022800585.1"/>
</dbReference>
<dbReference type="RefSeq" id="XP_022656318.1">
    <property type="nucleotide sequence ID" value="XM_022800583.1"/>
</dbReference>
<dbReference type="InterPro" id="IPR045153">
    <property type="entry name" value="Est1/Ebs1-like"/>
</dbReference>
<dbReference type="InterPro" id="IPR002716">
    <property type="entry name" value="PIN_dom"/>
</dbReference>
<comment type="subcellular location">
    <subcellularLocation>
        <location evidence="2">Cytoplasm</location>
    </subcellularLocation>
    <subcellularLocation>
        <location evidence="1">Nucleus</location>
    </subcellularLocation>
</comment>
<feature type="compositionally biased region" description="Polar residues" evidence="6">
    <location>
        <begin position="309"/>
        <end position="327"/>
    </location>
</feature>
<feature type="region of interest" description="Disordered" evidence="6">
    <location>
        <begin position="1143"/>
        <end position="1162"/>
    </location>
</feature>
<evidence type="ECO:0000256" key="3">
    <source>
        <dbReference type="ARBA" id="ARBA00022490"/>
    </source>
</evidence>
<keyword evidence="5" id="KW-0539">Nucleus</keyword>
<dbReference type="InterPro" id="IPR029060">
    <property type="entry name" value="PIN-like_dom_sf"/>
</dbReference>
<feature type="domain" description="PIN" evidence="7">
    <location>
        <begin position="1739"/>
        <end position="1915"/>
    </location>
</feature>
<dbReference type="EnsemblMetazoa" id="XM_022800585">
    <property type="protein sequence ID" value="XP_022656320"/>
    <property type="gene ID" value="LOC111248373"/>
</dbReference>
<dbReference type="CDD" id="cd09885">
    <property type="entry name" value="PIN_Smg6-like"/>
    <property type="match status" value="1"/>
</dbReference>
<feature type="compositionally biased region" description="Basic residues" evidence="6">
    <location>
        <begin position="342"/>
        <end position="355"/>
    </location>
</feature>